<name>N0A5C2_9AGAM</name>
<organism evidence="1">
    <name type="scientific">Rhizoctonia solani</name>
    <dbReference type="NCBI Taxonomy" id="456999"/>
    <lineage>
        <taxon>Eukaryota</taxon>
        <taxon>Fungi</taxon>
        <taxon>Dikarya</taxon>
        <taxon>Basidiomycota</taxon>
        <taxon>Agaricomycotina</taxon>
        <taxon>Agaricomycetes</taxon>
        <taxon>Cantharellales</taxon>
        <taxon>Ceratobasidiaceae</taxon>
        <taxon>Rhizoctonia</taxon>
    </lineage>
</organism>
<dbReference type="AlphaFoldDB" id="N0A5C2"/>
<evidence type="ECO:0000313" key="1">
    <source>
        <dbReference type="EMBL" id="AGK45448.1"/>
    </source>
</evidence>
<sequence>MSRAVWSYSSKSSQNSGFLFFFCFFFFFFRSSTWVGLVRPTQVEDSIQTERNPLGAVAPVLISCLTQ</sequence>
<geneLocation type="mitochondrion" evidence="1"/>
<keyword evidence="1" id="KW-0496">Mitochondrion</keyword>
<proteinExistence type="predicted"/>
<dbReference type="GeneID" id="16029609"/>
<gene>
    <name evidence="1" type="ORF">RSOL_m01380</name>
</gene>
<dbReference type="RefSeq" id="YP_008082070.1">
    <property type="nucleotide sequence ID" value="NC_021436.1"/>
</dbReference>
<reference evidence="1" key="2">
    <citation type="journal article" date="2014" name="FEMS Microbiol. Lett.">
        <title>Mobile elements and mitochondrial genome expansion in the soil fungus and potato pathogen Rhizoctonia solani AG-3.</title>
        <authorList>
            <person name="Losada L."/>
            <person name="Pakala S.B."/>
            <person name="Fedorova N.D."/>
            <person name="Joardar V."/>
            <person name="Shabalina S.A."/>
            <person name="Hostetler J."/>
            <person name="Pakala S.M."/>
            <person name="Zafar N."/>
            <person name="Thomas E."/>
            <person name="Rodriguez-Carres M."/>
            <person name="Dean R."/>
            <person name="Vilgalys R."/>
            <person name="Nierman W.C."/>
            <person name="Cubeta M.A."/>
        </authorList>
    </citation>
    <scope>NUCLEOTIDE SEQUENCE</scope>
    <source>
        <strain evidence="1">AG3 Rhs1AP</strain>
    </source>
</reference>
<reference evidence="1" key="1">
    <citation type="submission" date="2012-12" db="EMBL/GenBank/DDBJ databases">
        <authorList>
            <person name="Pakala S."/>
            <person name="Fedorova N."/>
            <person name="Joardar V."/>
            <person name="Shabalina S."/>
            <person name="Hostetler J."/>
            <person name="Pakala S."/>
            <person name="Zafar N."/>
            <person name="Nierman W."/>
            <person name="Cubeta M."/>
        </authorList>
    </citation>
    <scope>NUCLEOTIDE SEQUENCE</scope>
    <source>
        <strain evidence="1">AG3 Rhs1AP</strain>
    </source>
</reference>
<protein>
    <submittedName>
        <fullName evidence="1">Uncharacterized protein</fullName>
    </submittedName>
</protein>
<dbReference type="EMBL" id="KC352446">
    <property type="protein sequence ID" value="AGK45448.1"/>
    <property type="molecule type" value="Genomic_DNA"/>
</dbReference>
<accession>N0A5C2</accession>